<feature type="non-terminal residue" evidence="1">
    <location>
        <position position="1"/>
    </location>
</feature>
<proteinExistence type="predicted"/>
<dbReference type="EMBL" id="CACRXK020001317">
    <property type="protein sequence ID" value="CAB3988393.1"/>
    <property type="molecule type" value="Genomic_DNA"/>
</dbReference>
<sequence length="197" mass="22612">MADTYDSLSGSDDFYCTICKRNVKCGHMGLSDVHRHITTSMHQRYAKDARSQTTLSFPSSSSPVFEKQNLVNHIKKNPFSIAIDGSSDSDVEKMNPLTVSTQFLDMYGNEPRFRRLHSIFEDPMTEVYLLFYQSALQPFIHFNMFLQREDPIIPVVHKQTTLFLQKLASKFLTVAAIKQANGDFSFLNFKEANFQHP</sequence>
<accession>A0A6S7GBI3</accession>
<comment type="caution">
    <text evidence="1">The sequence shown here is derived from an EMBL/GenBank/DDBJ whole genome shotgun (WGS) entry which is preliminary data.</text>
</comment>
<evidence type="ECO:0000313" key="2">
    <source>
        <dbReference type="Proteomes" id="UP001152795"/>
    </source>
</evidence>
<keyword evidence="2" id="KW-1185">Reference proteome</keyword>
<dbReference type="Proteomes" id="UP001152795">
    <property type="component" value="Unassembled WGS sequence"/>
</dbReference>
<dbReference type="AlphaFoldDB" id="A0A6S7GBI3"/>
<organism evidence="1 2">
    <name type="scientific">Paramuricea clavata</name>
    <name type="common">Red gorgonian</name>
    <name type="synonym">Violescent sea-whip</name>
    <dbReference type="NCBI Taxonomy" id="317549"/>
    <lineage>
        <taxon>Eukaryota</taxon>
        <taxon>Metazoa</taxon>
        <taxon>Cnidaria</taxon>
        <taxon>Anthozoa</taxon>
        <taxon>Octocorallia</taxon>
        <taxon>Malacalcyonacea</taxon>
        <taxon>Plexauridae</taxon>
        <taxon>Paramuricea</taxon>
    </lineage>
</organism>
<dbReference type="PANTHER" id="PTHR37162:SF1">
    <property type="entry name" value="BED-TYPE DOMAIN-CONTAINING PROTEIN"/>
    <property type="match status" value="1"/>
</dbReference>
<protein>
    <submittedName>
        <fullName evidence="1">C-C motif chemokine 21</fullName>
    </submittedName>
</protein>
<reference evidence="1" key="1">
    <citation type="submission" date="2020-04" db="EMBL/GenBank/DDBJ databases">
        <authorList>
            <person name="Alioto T."/>
            <person name="Alioto T."/>
            <person name="Gomez Garrido J."/>
        </authorList>
    </citation>
    <scope>NUCLEOTIDE SEQUENCE</scope>
    <source>
        <strain evidence="1">A484AB</strain>
    </source>
</reference>
<name>A0A6S7GBI3_PARCT</name>
<gene>
    <name evidence="1" type="ORF">PACLA_8A079706</name>
</gene>
<dbReference type="OrthoDB" id="6782434at2759"/>
<evidence type="ECO:0000313" key="1">
    <source>
        <dbReference type="EMBL" id="CAB3988393.1"/>
    </source>
</evidence>
<dbReference type="PANTHER" id="PTHR37162">
    <property type="entry name" value="HAT FAMILY DIMERISATION DOMAINCONTAINING PROTEIN-RELATED"/>
    <property type="match status" value="1"/>
</dbReference>